<proteinExistence type="predicted"/>
<evidence type="ECO:0000256" key="1">
    <source>
        <dbReference type="ARBA" id="ARBA00023125"/>
    </source>
</evidence>
<feature type="region of interest" description="Disordered" evidence="3">
    <location>
        <begin position="42"/>
        <end position="183"/>
    </location>
</feature>
<dbReference type="GO" id="GO:0030154">
    <property type="term" value="P:cell differentiation"/>
    <property type="evidence" value="ECO:0007669"/>
    <property type="project" value="TreeGrafter"/>
</dbReference>
<evidence type="ECO:0000313" key="6">
    <source>
        <dbReference type="Proteomes" id="UP000305948"/>
    </source>
</evidence>
<dbReference type="PROSITE" id="PS50039">
    <property type="entry name" value="FORK_HEAD_3"/>
    <property type="match status" value="1"/>
</dbReference>
<protein>
    <recommendedName>
        <fullName evidence="4">Fork-head domain-containing protein</fullName>
    </recommendedName>
</protein>
<feature type="domain" description="Fork-head" evidence="4">
    <location>
        <begin position="295"/>
        <end position="404"/>
    </location>
</feature>
<sequence length="855" mass="93343">MAEPPTAPSAQEPDVYEILRALGMSREDLTRYTVEMRQFLASDKSTSLRAFSQDRSESREAGRPPSRSLSRSRSTSVVNASFARPQSPSPAAPVKSEYLEPPLPALRARPSMDQVIEKKNRERRKLKREKERRRAQQPSPSPPRSISLDTFMHGGGPARVPSPEPRPSSSQLQPEATDVSPSHLRYYRYYDEAYSPRLPELGVPSSSRASSPSLYSRGNTLPMPKAPPVTPAKQNNYYRAAMAQSSPDRSSIPSSSPVRIINTVSSPGPMGPPPAESEYENLPFKLPSGPYSSAKPQQSYAALIGQAILASPNHRLTLQEIYEYITIVYPHFKRGGGEQTWMNSIRHVLSTTAVFRKVNREELDDNARGGEGAMGGKPKGRTLWAIWNDDLECFKNGNFDKRFCKNMMDGSKGKKRSAEDSGGKKAKRAKKSGPEYAGASSSYTTSSHPELVPISHTNPLFPPLPLSRHSYNHHQPYYPIYAPSGRHMSAEVYFPPLPDYYKQIPSHPAARSSASSSALSRSSSCLSLDSRPVSPPESAASSGVPDLVPHNDTSSSSSPPLEDEGQGSPNVLARILDADIDGRSLSPAPSVASFPGLDDGPGDVFGDLGPSITLREFDRKGKASQRLPPRPESPLSRRASALKAKAKTALRSSSPPPPPIFPRMDSLLELPHTPPRKHKSSGLLQLSPVRTPISHKGLNMSPSFNSLLSHYKTHLDPPAPHPLHESNRAEDATAAEADGRAHTPLQERFDSLERRSSDSGLPFLPVTPKRLAFPNPGNTTGRTPFRSPFPSPFRSSLLGIGGIYDPNDPSAILNDELSRLGAAGDSPVGLYGRNERALLYESPDASSPSRYSRYF</sequence>
<evidence type="ECO:0000313" key="5">
    <source>
        <dbReference type="EMBL" id="TFK51780.1"/>
    </source>
</evidence>
<feature type="compositionally biased region" description="Basic and acidic residues" evidence="3">
    <location>
        <begin position="52"/>
        <end position="62"/>
    </location>
</feature>
<evidence type="ECO:0000256" key="2">
    <source>
        <dbReference type="PROSITE-ProRule" id="PRU00089"/>
    </source>
</evidence>
<keyword evidence="1 2" id="KW-0238">DNA-binding</keyword>
<dbReference type="GO" id="GO:0005634">
    <property type="term" value="C:nucleus"/>
    <property type="evidence" value="ECO:0007669"/>
    <property type="project" value="UniProtKB-SubCell"/>
</dbReference>
<dbReference type="Gene3D" id="1.10.10.10">
    <property type="entry name" value="Winged helix-like DNA-binding domain superfamily/Winged helix DNA-binding domain"/>
    <property type="match status" value="1"/>
</dbReference>
<feature type="compositionally biased region" description="Low complexity" evidence="3">
    <location>
        <begin position="436"/>
        <end position="447"/>
    </location>
</feature>
<reference evidence="5 6" key="1">
    <citation type="journal article" date="2019" name="Nat. Ecol. Evol.">
        <title>Megaphylogeny resolves global patterns of mushroom evolution.</title>
        <authorList>
            <person name="Varga T."/>
            <person name="Krizsan K."/>
            <person name="Foldi C."/>
            <person name="Dima B."/>
            <person name="Sanchez-Garcia M."/>
            <person name="Sanchez-Ramirez S."/>
            <person name="Szollosi G.J."/>
            <person name="Szarkandi J.G."/>
            <person name="Papp V."/>
            <person name="Albert L."/>
            <person name="Andreopoulos W."/>
            <person name="Angelini C."/>
            <person name="Antonin V."/>
            <person name="Barry K.W."/>
            <person name="Bougher N.L."/>
            <person name="Buchanan P."/>
            <person name="Buyck B."/>
            <person name="Bense V."/>
            <person name="Catcheside P."/>
            <person name="Chovatia M."/>
            <person name="Cooper J."/>
            <person name="Damon W."/>
            <person name="Desjardin D."/>
            <person name="Finy P."/>
            <person name="Geml J."/>
            <person name="Haridas S."/>
            <person name="Hughes K."/>
            <person name="Justo A."/>
            <person name="Karasinski D."/>
            <person name="Kautmanova I."/>
            <person name="Kiss B."/>
            <person name="Kocsube S."/>
            <person name="Kotiranta H."/>
            <person name="LaButti K.M."/>
            <person name="Lechner B.E."/>
            <person name="Liimatainen K."/>
            <person name="Lipzen A."/>
            <person name="Lukacs Z."/>
            <person name="Mihaltcheva S."/>
            <person name="Morgado L.N."/>
            <person name="Niskanen T."/>
            <person name="Noordeloos M.E."/>
            <person name="Ohm R.A."/>
            <person name="Ortiz-Santana B."/>
            <person name="Ovrebo C."/>
            <person name="Racz N."/>
            <person name="Riley R."/>
            <person name="Savchenko A."/>
            <person name="Shiryaev A."/>
            <person name="Soop K."/>
            <person name="Spirin V."/>
            <person name="Szebenyi C."/>
            <person name="Tomsovsky M."/>
            <person name="Tulloss R.E."/>
            <person name="Uehling J."/>
            <person name="Grigoriev I.V."/>
            <person name="Vagvolgyi C."/>
            <person name="Papp T."/>
            <person name="Martin F.M."/>
            <person name="Miettinen O."/>
            <person name="Hibbett D.S."/>
            <person name="Nagy L.G."/>
        </authorList>
    </citation>
    <scope>NUCLEOTIDE SEQUENCE [LARGE SCALE GENOMIC DNA]</scope>
    <source>
        <strain evidence="5 6">OMC1185</strain>
    </source>
</reference>
<keyword evidence="2" id="KW-0539">Nucleus</keyword>
<dbReference type="InterPro" id="IPR018122">
    <property type="entry name" value="TF_fork_head_CS_1"/>
</dbReference>
<accession>A0A5C3N346</accession>
<feature type="DNA-binding region" description="Fork-head" evidence="2">
    <location>
        <begin position="295"/>
        <end position="404"/>
    </location>
</feature>
<organism evidence="5 6">
    <name type="scientific">Heliocybe sulcata</name>
    <dbReference type="NCBI Taxonomy" id="5364"/>
    <lineage>
        <taxon>Eukaryota</taxon>
        <taxon>Fungi</taxon>
        <taxon>Dikarya</taxon>
        <taxon>Basidiomycota</taxon>
        <taxon>Agaricomycotina</taxon>
        <taxon>Agaricomycetes</taxon>
        <taxon>Gloeophyllales</taxon>
        <taxon>Gloeophyllaceae</taxon>
        <taxon>Heliocybe</taxon>
    </lineage>
</organism>
<feature type="compositionally biased region" description="Basic and acidic residues" evidence="3">
    <location>
        <begin position="722"/>
        <end position="757"/>
    </location>
</feature>
<evidence type="ECO:0000259" key="4">
    <source>
        <dbReference type="PROSITE" id="PS50039"/>
    </source>
</evidence>
<dbReference type="InterPro" id="IPR050211">
    <property type="entry name" value="FOX_domain-containing"/>
</dbReference>
<dbReference type="OrthoDB" id="5954824at2759"/>
<dbReference type="Proteomes" id="UP000305948">
    <property type="component" value="Unassembled WGS sequence"/>
</dbReference>
<keyword evidence="6" id="KW-1185">Reference proteome</keyword>
<name>A0A5C3N346_9AGAM</name>
<dbReference type="AlphaFoldDB" id="A0A5C3N346"/>
<dbReference type="InterPro" id="IPR036390">
    <property type="entry name" value="WH_DNA-bd_sf"/>
</dbReference>
<dbReference type="GO" id="GO:0000981">
    <property type="term" value="F:DNA-binding transcription factor activity, RNA polymerase II-specific"/>
    <property type="evidence" value="ECO:0007669"/>
    <property type="project" value="TreeGrafter"/>
</dbReference>
<comment type="subcellular location">
    <subcellularLocation>
        <location evidence="2">Nucleus</location>
    </subcellularLocation>
</comment>
<dbReference type="PRINTS" id="PR00053">
    <property type="entry name" value="FORKHEAD"/>
</dbReference>
<dbReference type="Pfam" id="PF00250">
    <property type="entry name" value="Forkhead"/>
    <property type="match status" value="1"/>
</dbReference>
<dbReference type="InterPro" id="IPR001766">
    <property type="entry name" value="Fork_head_dom"/>
</dbReference>
<dbReference type="EMBL" id="ML213510">
    <property type="protein sequence ID" value="TFK51780.1"/>
    <property type="molecule type" value="Genomic_DNA"/>
</dbReference>
<dbReference type="PANTHER" id="PTHR11829:SF343">
    <property type="entry name" value="FORK-HEAD DOMAIN-CONTAINING PROTEIN"/>
    <property type="match status" value="1"/>
</dbReference>
<gene>
    <name evidence="5" type="ORF">OE88DRAFT_1658392</name>
</gene>
<dbReference type="GO" id="GO:0009653">
    <property type="term" value="P:anatomical structure morphogenesis"/>
    <property type="evidence" value="ECO:0007669"/>
    <property type="project" value="TreeGrafter"/>
</dbReference>
<evidence type="ECO:0000256" key="3">
    <source>
        <dbReference type="SAM" id="MobiDB-lite"/>
    </source>
</evidence>
<feature type="region of interest" description="Disordered" evidence="3">
    <location>
        <begin position="584"/>
        <end position="685"/>
    </location>
</feature>
<feature type="compositionally biased region" description="Low complexity" evidence="3">
    <location>
        <begin position="63"/>
        <end position="76"/>
    </location>
</feature>
<dbReference type="SMART" id="SM00339">
    <property type="entry name" value="FH"/>
    <property type="match status" value="1"/>
</dbReference>
<dbReference type="InterPro" id="IPR036388">
    <property type="entry name" value="WH-like_DNA-bd_sf"/>
</dbReference>
<dbReference type="SUPFAM" id="SSF46785">
    <property type="entry name" value="Winged helix' DNA-binding domain"/>
    <property type="match status" value="1"/>
</dbReference>
<dbReference type="PROSITE" id="PS00657">
    <property type="entry name" value="FORK_HEAD_1"/>
    <property type="match status" value="1"/>
</dbReference>
<feature type="region of interest" description="Disordered" evidence="3">
    <location>
        <begin position="410"/>
        <end position="451"/>
    </location>
</feature>
<dbReference type="GO" id="GO:0000978">
    <property type="term" value="F:RNA polymerase II cis-regulatory region sequence-specific DNA binding"/>
    <property type="evidence" value="ECO:0007669"/>
    <property type="project" value="TreeGrafter"/>
</dbReference>
<dbReference type="STRING" id="5364.A0A5C3N346"/>
<feature type="compositionally biased region" description="Low complexity" evidence="3">
    <location>
        <begin position="633"/>
        <end position="653"/>
    </location>
</feature>
<dbReference type="PANTHER" id="PTHR11829">
    <property type="entry name" value="FORKHEAD BOX PROTEIN"/>
    <property type="match status" value="1"/>
</dbReference>
<feature type="region of interest" description="Disordered" evidence="3">
    <location>
        <begin position="525"/>
        <end position="568"/>
    </location>
</feature>
<feature type="region of interest" description="Disordered" evidence="3">
    <location>
        <begin position="198"/>
        <end position="230"/>
    </location>
</feature>
<feature type="compositionally biased region" description="Low complexity" evidence="3">
    <location>
        <begin position="205"/>
        <end position="216"/>
    </location>
</feature>
<feature type="region of interest" description="Disordered" evidence="3">
    <location>
        <begin position="711"/>
        <end position="788"/>
    </location>
</feature>